<protein>
    <submittedName>
        <fullName evidence="1">Uncharacterized protein</fullName>
    </submittedName>
</protein>
<dbReference type="EMBL" id="CM047750">
    <property type="protein sequence ID" value="KAJ0006868.1"/>
    <property type="molecule type" value="Genomic_DNA"/>
</dbReference>
<sequence>MQVTGAHQFTDGNNFASFGASVLDGNFILDAFSKQNPKAPSQGPQGIQGRAAHAMAVDLNRRNELWEPYRRNELWEPQ</sequence>
<keyword evidence="2" id="KW-1185">Reference proteome</keyword>
<accession>A0ACC0WZS4</accession>
<gene>
    <name evidence="1" type="ORF">Pint_29392</name>
</gene>
<name>A0ACC0WZS4_9ROSI</name>
<proteinExistence type="predicted"/>
<reference evidence="2" key="1">
    <citation type="journal article" date="2023" name="G3 (Bethesda)">
        <title>Genome assembly and association tests identify interacting loci associated with vigor, precocity, and sex in interspecific pistachio rootstocks.</title>
        <authorList>
            <person name="Palmer W."/>
            <person name="Jacygrad E."/>
            <person name="Sagayaradj S."/>
            <person name="Cavanaugh K."/>
            <person name="Han R."/>
            <person name="Bertier L."/>
            <person name="Beede B."/>
            <person name="Kafkas S."/>
            <person name="Golino D."/>
            <person name="Preece J."/>
            <person name="Michelmore R."/>
        </authorList>
    </citation>
    <scope>NUCLEOTIDE SEQUENCE [LARGE SCALE GENOMIC DNA]</scope>
</reference>
<evidence type="ECO:0000313" key="1">
    <source>
        <dbReference type="EMBL" id="KAJ0006868.1"/>
    </source>
</evidence>
<dbReference type="Proteomes" id="UP001163603">
    <property type="component" value="Chromosome 15"/>
</dbReference>
<organism evidence="1 2">
    <name type="scientific">Pistacia integerrima</name>
    <dbReference type="NCBI Taxonomy" id="434235"/>
    <lineage>
        <taxon>Eukaryota</taxon>
        <taxon>Viridiplantae</taxon>
        <taxon>Streptophyta</taxon>
        <taxon>Embryophyta</taxon>
        <taxon>Tracheophyta</taxon>
        <taxon>Spermatophyta</taxon>
        <taxon>Magnoliopsida</taxon>
        <taxon>eudicotyledons</taxon>
        <taxon>Gunneridae</taxon>
        <taxon>Pentapetalae</taxon>
        <taxon>rosids</taxon>
        <taxon>malvids</taxon>
        <taxon>Sapindales</taxon>
        <taxon>Anacardiaceae</taxon>
        <taxon>Pistacia</taxon>
    </lineage>
</organism>
<comment type="caution">
    <text evidence="1">The sequence shown here is derived from an EMBL/GenBank/DDBJ whole genome shotgun (WGS) entry which is preliminary data.</text>
</comment>
<evidence type="ECO:0000313" key="2">
    <source>
        <dbReference type="Proteomes" id="UP001163603"/>
    </source>
</evidence>